<proteinExistence type="predicted"/>
<accession>A0A8J7PPA4</accession>
<dbReference type="AlphaFoldDB" id="A0A8J7PPA4"/>
<evidence type="ECO:0000313" key="3">
    <source>
        <dbReference type="EMBL" id="MBN8662610.1"/>
    </source>
</evidence>
<name>A0A8J7PPA4_9BACT</name>
<evidence type="ECO:0000256" key="2">
    <source>
        <dbReference type="SAM" id="SignalP"/>
    </source>
</evidence>
<evidence type="ECO:0000256" key="1">
    <source>
        <dbReference type="SAM" id="MobiDB-lite"/>
    </source>
</evidence>
<dbReference type="EMBL" id="JAFLCK010000045">
    <property type="protein sequence ID" value="MBN8662610.1"/>
    <property type="molecule type" value="Genomic_DNA"/>
</dbReference>
<keyword evidence="2" id="KW-0732">Signal</keyword>
<feature type="chain" id="PRO_5035247234" evidence="2">
    <location>
        <begin position="29"/>
        <end position="294"/>
    </location>
</feature>
<dbReference type="Proteomes" id="UP000664277">
    <property type="component" value="Unassembled WGS sequence"/>
</dbReference>
<evidence type="ECO:0000313" key="4">
    <source>
        <dbReference type="Proteomes" id="UP000664277"/>
    </source>
</evidence>
<feature type="signal peptide" evidence="2">
    <location>
        <begin position="1"/>
        <end position="28"/>
    </location>
</feature>
<gene>
    <name evidence="3" type="ORF">J0M35_19735</name>
</gene>
<protein>
    <submittedName>
        <fullName evidence="3">Uncharacterized protein</fullName>
    </submittedName>
</protein>
<feature type="region of interest" description="Disordered" evidence="1">
    <location>
        <begin position="262"/>
        <end position="294"/>
    </location>
</feature>
<reference evidence="3" key="1">
    <citation type="submission" date="2021-02" db="EMBL/GenBank/DDBJ databases">
        <title>Genome-Resolved Metagenomics of a Microbial Community Performing Photosynthetic Biological Nutrient Removal.</title>
        <authorList>
            <person name="Mcdaniel E.A."/>
        </authorList>
    </citation>
    <scope>NUCLEOTIDE SEQUENCE</scope>
    <source>
        <strain evidence="3">UWPOB_OBS1</strain>
    </source>
</reference>
<sequence>MGRFLRLAAYLVSTLALFFNCASVGVFAAPQEWLLEQKQESNYLKVWLTEKAIAIATEPMGCHFVVKAPDYRVHCFRPKEKVEWVGEIANFNSIVLTSPWASIDPQQERRKMAKEALSKRVKVGESMICGLKCSKYVVRNTESYACDDISVAEPILDFYKRLVFSPRLGSLPLRCYSYTRGQDLKRLPKSMSFQIDDSMLADLRSGKLLKLDTTSCKKIPYNPKDFEVPAGLKRKVDLIEVSYSPGQRDQIESMMDNIVFESKVGRESSQNRSSGKSGGAATSRMSGGSDSGKK</sequence>
<comment type="caution">
    <text evidence="3">The sequence shown here is derived from an EMBL/GenBank/DDBJ whole genome shotgun (WGS) entry which is preliminary data.</text>
</comment>
<organism evidence="3 4">
    <name type="scientific">Candidatus Obscuribacter phosphatis</name>
    <dbReference type="NCBI Taxonomy" id="1906157"/>
    <lineage>
        <taxon>Bacteria</taxon>
        <taxon>Bacillati</taxon>
        <taxon>Candidatus Melainabacteria</taxon>
        <taxon>Candidatus Obscuribacterales</taxon>
        <taxon>Candidatus Obscuribacteraceae</taxon>
        <taxon>Candidatus Obscuribacter</taxon>
    </lineage>
</organism>